<evidence type="ECO:0000256" key="5">
    <source>
        <dbReference type="ARBA" id="ARBA00023163"/>
    </source>
</evidence>
<dbReference type="Gene3D" id="6.10.250.690">
    <property type="match status" value="1"/>
</dbReference>
<dbReference type="STRING" id="1265861.BCAMP_09006"/>
<evidence type="ECO:0000256" key="7">
    <source>
        <dbReference type="PROSITE-ProRule" id="PRU01091"/>
    </source>
</evidence>
<name>W7CRN5_9LIST</name>
<dbReference type="Gene3D" id="3.40.50.2300">
    <property type="match status" value="1"/>
</dbReference>
<evidence type="ECO:0000313" key="11">
    <source>
        <dbReference type="Proteomes" id="UP000019243"/>
    </source>
</evidence>
<dbReference type="InterPro" id="IPR001789">
    <property type="entry name" value="Sig_transdc_resp-reg_receiver"/>
</dbReference>
<dbReference type="OrthoDB" id="9790442at2"/>
<dbReference type="GO" id="GO:0006355">
    <property type="term" value="P:regulation of DNA-templated transcription"/>
    <property type="evidence" value="ECO:0007669"/>
    <property type="project" value="InterPro"/>
</dbReference>
<dbReference type="PANTHER" id="PTHR48111">
    <property type="entry name" value="REGULATOR OF RPOS"/>
    <property type="match status" value="1"/>
</dbReference>
<evidence type="ECO:0000256" key="2">
    <source>
        <dbReference type="ARBA" id="ARBA00023012"/>
    </source>
</evidence>
<dbReference type="GO" id="GO:0000976">
    <property type="term" value="F:transcription cis-regulatory region binding"/>
    <property type="evidence" value="ECO:0007669"/>
    <property type="project" value="TreeGrafter"/>
</dbReference>
<proteinExistence type="predicted"/>
<protein>
    <submittedName>
        <fullName evidence="10">Two-component system OmpR family phosphate regulon response regulator OmpR</fullName>
    </submittedName>
</protein>
<keyword evidence="2" id="KW-0902">Two-component regulatory system</keyword>
<dbReference type="InterPro" id="IPR001867">
    <property type="entry name" value="OmpR/PhoB-type_DNA-bd"/>
</dbReference>
<gene>
    <name evidence="10" type="ORF">BCAMP_09006</name>
</gene>
<dbReference type="InterPro" id="IPR036388">
    <property type="entry name" value="WH-like_DNA-bd_sf"/>
</dbReference>
<evidence type="ECO:0000259" key="8">
    <source>
        <dbReference type="PROSITE" id="PS50110"/>
    </source>
</evidence>
<feature type="modified residue" description="4-aspartylphosphate" evidence="6">
    <location>
        <position position="52"/>
    </location>
</feature>
<dbReference type="AlphaFoldDB" id="W7CRN5"/>
<feature type="DNA-binding region" description="OmpR/PhoB-type" evidence="7">
    <location>
        <begin position="125"/>
        <end position="225"/>
    </location>
</feature>
<dbReference type="Pfam" id="PF00072">
    <property type="entry name" value="Response_reg"/>
    <property type="match status" value="1"/>
</dbReference>
<dbReference type="SMART" id="SM00448">
    <property type="entry name" value="REC"/>
    <property type="match status" value="1"/>
</dbReference>
<dbReference type="EMBL" id="AODH01000036">
    <property type="protein sequence ID" value="EUJ38391.1"/>
    <property type="molecule type" value="Genomic_DNA"/>
</dbReference>
<feature type="domain" description="OmpR/PhoB-type" evidence="9">
    <location>
        <begin position="125"/>
        <end position="225"/>
    </location>
</feature>
<dbReference type="Gene3D" id="1.10.10.10">
    <property type="entry name" value="Winged helix-like DNA-binding domain superfamily/Winged helix DNA-binding domain"/>
    <property type="match status" value="1"/>
</dbReference>
<dbReference type="PANTHER" id="PTHR48111:SF73">
    <property type="entry name" value="ALKALINE PHOSPHATASE SYNTHESIS TRANSCRIPTIONAL REGULATORY PROTEIN PHOP"/>
    <property type="match status" value="1"/>
</dbReference>
<dbReference type="PROSITE" id="PS50110">
    <property type="entry name" value="RESPONSE_REGULATORY"/>
    <property type="match status" value="1"/>
</dbReference>
<evidence type="ECO:0000256" key="6">
    <source>
        <dbReference type="PROSITE-ProRule" id="PRU00169"/>
    </source>
</evidence>
<comment type="caution">
    <text evidence="10">The sequence shown here is derived from an EMBL/GenBank/DDBJ whole genome shotgun (WGS) entry which is preliminary data.</text>
</comment>
<reference evidence="10 11" key="1">
    <citation type="submission" date="2012-12" db="EMBL/GenBank/DDBJ databases">
        <title>Novel taxa of Listeriaceae from agricultural environments in the United States.</title>
        <authorList>
            <person name="den Bakker H.C."/>
            <person name="Allred A."/>
            <person name="Warchocki S."/>
            <person name="Wright E.M."/>
            <person name="Burrell A."/>
            <person name="Nightingale K.K."/>
            <person name="Kephart D."/>
            <person name="Wiedmann M."/>
        </authorList>
    </citation>
    <scope>NUCLEOTIDE SEQUENCE [LARGE SCALE GENOMIC DNA]</scope>
    <source>
        <strain evidence="10 11">FSL F6-1037</strain>
    </source>
</reference>
<evidence type="ECO:0000256" key="4">
    <source>
        <dbReference type="ARBA" id="ARBA00023125"/>
    </source>
</evidence>
<dbReference type="RefSeq" id="WP_035314976.1">
    <property type="nucleotide sequence ID" value="NZ_AODH01000036.1"/>
</dbReference>
<evidence type="ECO:0000259" key="9">
    <source>
        <dbReference type="PROSITE" id="PS51755"/>
    </source>
</evidence>
<feature type="domain" description="Response regulatory" evidence="8">
    <location>
        <begin position="3"/>
        <end position="116"/>
    </location>
</feature>
<evidence type="ECO:0000256" key="3">
    <source>
        <dbReference type="ARBA" id="ARBA00023015"/>
    </source>
</evidence>
<keyword evidence="1 6" id="KW-0597">Phosphoprotein</keyword>
<keyword evidence="4 7" id="KW-0238">DNA-binding</keyword>
<dbReference type="Pfam" id="PF00486">
    <property type="entry name" value="Trans_reg_C"/>
    <property type="match status" value="1"/>
</dbReference>
<dbReference type="PROSITE" id="PS51755">
    <property type="entry name" value="OMPR_PHOB"/>
    <property type="match status" value="1"/>
</dbReference>
<sequence>MSSILVLEDDVNVNRGITFSLEKSGNIVFSAETIQAAKSVAVVNKIDLVICDMNLPDGNGLDFIKWMRQQNKAYIICLTALDQEISQVMGYEAGADDYITKPFSLSVLLLKIEAYFNRIKSSNEENEIISRDIRVLPREMKVLVKGKEVVLTKNEWKMLTLFLKYPKQVLSKKQILENIFDIDGEFVDENTVAVNVRRLREKIEEDPAKPVYLKNIRGLGYVWNQEVG</sequence>
<dbReference type="CDD" id="cd17574">
    <property type="entry name" value="REC_OmpR"/>
    <property type="match status" value="1"/>
</dbReference>
<dbReference type="SUPFAM" id="SSF52172">
    <property type="entry name" value="CheY-like"/>
    <property type="match status" value="1"/>
</dbReference>
<keyword evidence="5" id="KW-0804">Transcription</keyword>
<evidence type="ECO:0000256" key="1">
    <source>
        <dbReference type="ARBA" id="ARBA00022553"/>
    </source>
</evidence>
<dbReference type="PATRIC" id="fig|1265861.3.peg.1766"/>
<keyword evidence="11" id="KW-1185">Reference proteome</keyword>
<dbReference type="Proteomes" id="UP000019243">
    <property type="component" value="Unassembled WGS sequence"/>
</dbReference>
<dbReference type="InterPro" id="IPR011006">
    <property type="entry name" value="CheY-like_superfamily"/>
</dbReference>
<dbReference type="SMART" id="SM00862">
    <property type="entry name" value="Trans_reg_C"/>
    <property type="match status" value="1"/>
</dbReference>
<dbReference type="GO" id="GO:0000156">
    <property type="term" value="F:phosphorelay response regulator activity"/>
    <property type="evidence" value="ECO:0007669"/>
    <property type="project" value="TreeGrafter"/>
</dbReference>
<keyword evidence="3" id="KW-0805">Transcription regulation</keyword>
<dbReference type="CDD" id="cd00383">
    <property type="entry name" value="trans_reg_C"/>
    <property type="match status" value="1"/>
</dbReference>
<dbReference type="GO" id="GO:0032993">
    <property type="term" value="C:protein-DNA complex"/>
    <property type="evidence" value="ECO:0007669"/>
    <property type="project" value="TreeGrafter"/>
</dbReference>
<evidence type="ECO:0000313" key="10">
    <source>
        <dbReference type="EMBL" id="EUJ38391.1"/>
    </source>
</evidence>
<organism evidence="10 11">
    <name type="scientific">Brochothrix campestris FSL F6-1037</name>
    <dbReference type="NCBI Taxonomy" id="1265861"/>
    <lineage>
        <taxon>Bacteria</taxon>
        <taxon>Bacillati</taxon>
        <taxon>Bacillota</taxon>
        <taxon>Bacilli</taxon>
        <taxon>Bacillales</taxon>
        <taxon>Listeriaceae</taxon>
        <taxon>Brochothrix</taxon>
    </lineage>
</organism>
<accession>W7CRN5</accession>
<dbReference type="GO" id="GO:0005829">
    <property type="term" value="C:cytosol"/>
    <property type="evidence" value="ECO:0007669"/>
    <property type="project" value="TreeGrafter"/>
</dbReference>
<dbReference type="InterPro" id="IPR039420">
    <property type="entry name" value="WalR-like"/>
</dbReference>